<evidence type="ECO:0000313" key="3">
    <source>
        <dbReference type="Proteomes" id="UP000694044"/>
    </source>
</evidence>
<comment type="caution">
    <text evidence="2">The sequence shown here is derived from an EMBL/GenBank/DDBJ whole genome shotgun (WGS) entry which is preliminary data.</text>
</comment>
<name>A0A8T1VAR3_9STRA</name>
<feature type="compositionally biased region" description="Low complexity" evidence="1">
    <location>
        <begin position="93"/>
        <end position="102"/>
    </location>
</feature>
<accession>A0A8T1VAR3</accession>
<feature type="compositionally biased region" description="Basic residues" evidence="1">
    <location>
        <begin position="77"/>
        <end position="92"/>
    </location>
</feature>
<dbReference type="AlphaFoldDB" id="A0A8T1VAR3"/>
<dbReference type="EMBL" id="JAGDFM010000458">
    <property type="protein sequence ID" value="KAG7378046.1"/>
    <property type="molecule type" value="Genomic_DNA"/>
</dbReference>
<sequence>MKEPWHPNLKRAAAAAQAPARLEKGCWYSWRVRANHFAGTYWDNDAAELYKGLFARVALEYEQDDVPKRFSNGHEHHQTHRQNARATWRFRRSQSQESLRSE</sequence>
<dbReference type="Proteomes" id="UP000694044">
    <property type="component" value="Unassembled WGS sequence"/>
</dbReference>
<organism evidence="2 3">
    <name type="scientific">Phytophthora pseudosyringae</name>
    <dbReference type="NCBI Taxonomy" id="221518"/>
    <lineage>
        <taxon>Eukaryota</taxon>
        <taxon>Sar</taxon>
        <taxon>Stramenopiles</taxon>
        <taxon>Oomycota</taxon>
        <taxon>Peronosporomycetes</taxon>
        <taxon>Peronosporales</taxon>
        <taxon>Peronosporaceae</taxon>
        <taxon>Phytophthora</taxon>
    </lineage>
</organism>
<evidence type="ECO:0000313" key="2">
    <source>
        <dbReference type="EMBL" id="KAG7378046.1"/>
    </source>
</evidence>
<proteinExistence type="predicted"/>
<keyword evidence="3" id="KW-1185">Reference proteome</keyword>
<evidence type="ECO:0000256" key="1">
    <source>
        <dbReference type="SAM" id="MobiDB-lite"/>
    </source>
</evidence>
<protein>
    <submittedName>
        <fullName evidence="2">Uncharacterized protein</fullName>
    </submittedName>
</protein>
<gene>
    <name evidence="2" type="ORF">PHYPSEUDO_010607</name>
</gene>
<reference evidence="2" key="1">
    <citation type="submission" date="2021-02" db="EMBL/GenBank/DDBJ databases">
        <authorList>
            <person name="Palmer J.M."/>
        </authorList>
    </citation>
    <scope>NUCLEOTIDE SEQUENCE</scope>
    <source>
        <strain evidence="2">SCRP734</strain>
    </source>
</reference>
<feature type="region of interest" description="Disordered" evidence="1">
    <location>
        <begin position="68"/>
        <end position="102"/>
    </location>
</feature>